<dbReference type="EC" id="2.3.1.-" evidence="4"/>
<keyword evidence="1 4" id="KW-0808">Transferase</keyword>
<reference evidence="4 5" key="1">
    <citation type="submission" date="2023-10" db="EMBL/GenBank/DDBJ databases">
        <title>Characteristics and mechanism of a salt-tolerant marine origin heterotrophic nitrifying- aerobic denitrifying bacteria Marinobacter xestospongiae HN1.</title>
        <authorList>
            <person name="Qi R."/>
        </authorList>
    </citation>
    <scope>NUCLEOTIDE SEQUENCE [LARGE SCALE GENOMIC DNA]</scope>
    <source>
        <strain evidence="4 5">HN1</strain>
    </source>
</reference>
<dbReference type="Proteomes" id="UP001269819">
    <property type="component" value="Unassembled WGS sequence"/>
</dbReference>
<feature type="domain" description="N-acetyltransferase" evidence="3">
    <location>
        <begin position="10"/>
        <end position="165"/>
    </location>
</feature>
<keyword evidence="5" id="KW-1185">Reference proteome</keyword>
<dbReference type="EMBL" id="JAWIIJ010000010">
    <property type="protein sequence ID" value="MDV2079961.1"/>
    <property type="molecule type" value="Genomic_DNA"/>
</dbReference>
<comment type="caution">
    <text evidence="4">The sequence shown here is derived from an EMBL/GenBank/DDBJ whole genome shotgun (WGS) entry which is preliminary data.</text>
</comment>
<dbReference type="PANTHER" id="PTHR43420">
    <property type="entry name" value="ACETYLTRANSFERASE"/>
    <property type="match status" value="1"/>
</dbReference>
<dbReference type="InterPro" id="IPR000182">
    <property type="entry name" value="GNAT_dom"/>
</dbReference>
<evidence type="ECO:0000313" key="5">
    <source>
        <dbReference type="Proteomes" id="UP001269819"/>
    </source>
</evidence>
<evidence type="ECO:0000259" key="3">
    <source>
        <dbReference type="PROSITE" id="PS51186"/>
    </source>
</evidence>
<evidence type="ECO:0000256" key="2">
    <source>
        <dbReference type="ARBA" id="ARBA00023315"/>
    </source>
</evidence>
<evidence type="ECO:0000256" key="1">
    <source>
        <dbReference type="ARBA" id="ARBA00022679"/>
    </source>
</evidence>
<evidence type="ECO:0000313" key="4">
    <source>
        <dbReference type="EMBL" id="MDV2079961.1"/>
    </source>
</evidence>
<dbReference type="PROSITE" id="PS51186">
    <property type="entry name" value="GNAT"/>
    <property type="match status" value="1"/>
</dbReference>
<accession>A0ABU3W0D7</accession>
<keyword evidence="2 4" id="KW-0012">Acyltransferase</keyword>
<sequence length="170" mass="18625">MTDLNSPHYQELATASEAAQAHDFFCHMLTEQFSSTFSEDAIQAYREKYDLARFEQRIAAQDAVIAAMMLDQQMIGLVIGGAPNGGVASLDWVVVAPGHQGQGLGQQLVAGTLASYRNRGAHKVVLYTETESARQFYERCGMTCEGVHPQHWWGLTHYCMGVVLGQAGAE</sequence>
<dbReference type="GO" id="GO:0016746">
    <property type="term" value="F:acyltransferase activity"/>
    <property type="evidence" value="ECO:0007669"/>
    <property type="project" value="UniProtKB-KW"/>
</dbReference>
<dbReference type="Pfam" id="PF00583">
    <property type="entry name" value="Acetyltransf_1"/>
    <property type="match status" value="1"/>
</dbReference>
<organism evidence="4 5">
    <name type="scientific">Marinobacter xestospongiae</name>
    <dbReference type="NCBI Taxonomy" id="994319"/>
    <lineage>
        <taxon>Bacteria</taxon>
        <taxon>Pseudomonadati</taxon>
        <taxon>Pseudomonadota</taxon>
        <taxon>Gammaproteobacteria</taxon>
        <taxon>Pseudomonadales</taxon>
        <taxon>Marinobacteraceae</taxon>
        <taxon>Marinobacter</taxon>
    </lineage>
</organism>
<dbReference type="Gene3D" id="3.40.630.30">
    <property type="match status" value="1"/>
</dbReference>
<name>A0ABU3W0D7_9GAMM</name>
<dbReference type="InterPro" id="IPR050680">
    <property type="entry name" value="YpeA/RimI_acetyltransf"/>
</dbReference>
<dbReference type="InterPro" id="IPR016181">
    <property type="entry name" value="Acyl_CoA_acyltransferase"/>
</dbReference>
<proteinExistence type="predicted"/>
<dbReference type="RefSeq" id="WP_316974435.1">
    <property type="nucleotide sequence ID" value="NZ_JAWIIJ010000010.1"/>
</dbReference>
<dbReference type="SUPFAM" id="SSF55729">
    <property type="entry name" value="Acyl-CoA N-acyltransferases (Nat)"/>
    <property type="match status" value="1"/>
</dbReference>
<gene>
    <name evidence="4" type="ORF">RYS15_14830</name>
</gene>
<protein>
    <submittedName>
        <fullName evidence="4">GNAT family N-acetyltransferase</fullName>
        <ecNumber evidence="4">2.3.1.-</ecNumber>
    </submittedName>
</protein>